<evidence type="ECO:0000313" key="1">
    <source>
        <dbReference type="EMBL" id="MBP2325303.1"/>
    </source>
</evidence>
<name>A0ABS4TLL2_9PSEU</name>
<proteinExistence type="predicted"/>
<accession>A0ABS4TLL2</accession>
<gene>
    <name evidence="1" type="ORF">JOF56_005688</name>
</gene>
<sequence length="30" mass="3291">MWLVAVPHQRGGTVLALADKRNACLRSQAQ</sequence>
<dbReference type="Proteomes" id="UP001519332">
    <property type="component" value="Unassembled WGS sequence"/>
</dbReference>
<reference evidence="1 2" key="1">
    <citation type="submission" date="2021-03" db="EMBL/GenBank/DDBJ databases">
        <title>Sequencing the genomes of 1000 actinobacteria strains.</title>
        <authorList>
            <person name="Klenk H.-P."/>
        </authorList>
    </citation>
    <scope>NUCLEOTIDE SEQUENCE [LARGE SCALE GENOMIC DNA]</scope>
    <source>
        <strain evidence="1 2">DSM 46670</strain>
    </source>
</reference>
<comment type="caution">
    <text evidence="1">The sequence shown here is derived from an EMBL/GenBank/DDBJ whole genome shotgun (WGS) entry which is preliminary data.</text>
</comment>
<keyword evidence="2" id="KW-1185">Reference proteome</keyword>
<organism evidence="1 2">
    <name type="scientific">Kibdelosporangium banguiense</name>
    <dbReference type="NCBI Taxonomy" id="1365924"/>
    <lineage>
        <taxon>Bacteria</taxon>
        <taxon>Bacillati</taxon>
        <taxon>Actinomycetota</taxon>
        <taxon>Actinomycetes</taxon>
        <taxon>Pseudonocardiales</taxon>
        <taxon>Pseudonocardiaceae</taxon>
        <taxon>Kibdelosporangium</taxon>
    </lineage>
</organism>
<evidence type="ECO:0000313" key="2">
    <source>
        <dbReference type="Proteomes" id="UP001519332"/>
    </source>
</evidence>
<dbReference type="EMBL" id="JAGINW010000001">
    <property type="protein sequence ID" value="MBP2325303.1"/>
    <property type="molecule type" value="Genomic_DNA"/>
</dbReference>
<protein>
    <submittedName>
        <fullName evidence="1">Uncharacterized protein</fullName>
    </submittedName>
</protein>